<dbReference type="Pfam" id="PF09411">
    <property type="entry name" value="PagL"/>
    <property type="match status" value="1"/>
</dbReference>
<evidence type="ECO:0008006" key="3">
    <source>
        <dbReference type="Google" id="ProtNLM"/>
    </source>
</evidence>
<proteinExistence type="predicted"/>
<dbReference type="RefSeq" id="WP_345247781.1">
    <property type="nucleotide sequence ID" value="NZ_BAABHD010000080.1"/>
</dbReference>
<protein>
    <recommendedName>
        <fullName evidence="3">Lipid A 3-O-deacylase (PagL)</fullName>
    </recommendedName>
</protein>
<gene>
    <name evidence="1" type="ORF">GCM10023189_47690</name>
</gene>
<keyword evidence="2" id="KW-1185">Reference proteome</keyword>
<organism evidence="1 2">
    <name type="scientific">Nibrella saemangeumensis</name>
    <dbReference type="NCBI Taxonomy" id="1084526"/>
    <lineage>
        <taxon>Bacteria</taxon>
        <taxon>Pseudomonadati</taxon>
        <taxon>Bacteroidota</taxon>
        <taxon>Cytophagia</taxon>
        <taxon>Cytophagales</taxon>
        <taxon>Spirosomataceae</taxon>
        <taxon>Nibrella</taxon>
    </lineage>
</organism>
<accession>A0ABP8NEP5</accession>
<comment type="caution">
    <text evidence="1">The sequence shown here is derived from an EMBL/GenBank/DDBJ whole genome shotgun (WGS) entry which is preliminary data.</text>
</comment>
<name>A0ABP8NEP5_9BACT</name>
<evidence type="ECO:0000313" key="2">
    <source>
        <dbReference type="Proteomes" id="UP001501175"/>
    </source>
</evidence>
<reference evidence="2" key="1">
    <citation type="journal article" date="2019" name="Int. J. Syst. Evol. Microbiol.">
        <title>The Global Catalogue of Microorganisms (GCM) 10K type strain sequencing project: providing services to taxonomists for standard genome sequencing and annotation.</title>
        <authorList>
            <consortium name="The Broad Institute Genomics Platform"/>
            <consortium name="The Broad Institute Genome Sequencing Center for Infectious Disease"/>
            <person name="Wu L."/>
            <person name="Ma J."/>
        </authorList>
    </citation>
    <scope>NUCLEOTIDE SEQUENCE [LARGE SCALE GENOMIC DNA]</scope>
    <source>
        <strain evidence="2">JCM 17927</strain>
    </source>
</reference>
<evidence type="ECO:0000313" key="1">
    <source>
        <dbReference type="EMBL" id="GAA4466087.1"/>
    </source>
</evidence>
<sequence length="365" mass="41221">MKGIRYLLLASYLPMAALRAQPDTVARSEQISARLHYGFIIPHSESIRAVSNTNPAGLELTYSRMALSRRAWENCNCFARIGAYLNYTSFANPMVLGETFGAGGYFEPLLAYRGRTTFSLRATAGLAYLTRVYDEQTNPQNMFFSMPLSGLMALNLNAYYRLADQLQLVTSVNYNHISNGGTRQPNKGMNFPTASIGLAYQPRREVIPDSRQWRAAPLTQRWLARALLFGTIKVLESTDEFPETPRTQWGTTLTTGYRVSRLHAFSGGLEYVNDNAVREYIRRDNQPDNFRQLALLAGYELWPGRYTFSIHMAYNALRPGPNYADKIYQRYQLLYRAPSGLTAGIGLKADRQVADGFDVRLGYGF</sequence>
<dbReference type="InterPro" id="IPR018550">
    <property type="entry name" value="Lipid-A_deacylase-rel"/>
</dbReference>
<dbReference type="EMBL" id="BAABHD010000080">
    <property type="protein sequence ID" value="GAA4466087.1"/>
    <property type="molecule type" value="Genomic_DNA"/>
</dbReference>
<dbReference type="Proteomes" id="UP001501175">
    <property type="component" value="Unassembled WGS sequence"/>
</dbReference>
<dbReference type="Gene3D" id="2.40.160.20">
    <property type="match status" value="1"/>
</dbReference>